<feature type="compositionally biased region" description="Basic and acidic residues" evidence="1">
    <location>
        <begin position="359"/>
        <end position="391"/>
    </location>
</feature>
<protein>
    <submittedName>
        <fullName evidence="2">Uncharacterized protein</fullName>
    </submittedName>
</protein>
<feature type="region of interest" description="Disordered" evidence="1">
    <location>
        <begin position="837"/>
        <end position="870"/>
    </location>
</feature>
<dbReference type="EMBL" id="MU004183">
    <property type="protein sequence ID" value="KAF2499928.1"/>
    <property type="molecule type" value="Genomic_DNA"/>
</dbReference>
<feature type="region of interest" description="Disordered" evidence="1">
    <location>
        <begin position="640"/>
        <end position="812"/>
    </location>
</feature>
<dbReference type="OrthoDB" id="10514959at2759"/>
<evidence type="ECO:0000256" key="1">
    <source>
        <dbReference type="SAM" id="MobiDB-lite"/>
    </source>
</evidence>
<feature type="region of interest" description="Disordered" evidence="1">
    <location>
        <begin position="591"/>
        <end position="626"/>
    </location>
</feature>
<dbReference type="AlphaFoldDB" id="A0A6A6R5B1"/>
<feature type="compositionally biased region" description="Low complexity" evidence="1">
    <location>
        <begin position="194"/>
        <end position="210"/>
    </location>
</feature>
<feature type="compositionally biased region" description="Basic and acidic residues" evidence="1">
    <location>
        <begin position="158"/>
        <end position="169"/>
    </location>
</feature>
<evidence type="ECO:0000313" key="2">
    <source>
        <dbReference type="EMBL" id="KAF2499928.1"/>
    </source>
</evidence>
<name>A0A6A6R5B1_9PEZI</name>
<keyword evidence="3" id="KW-1185">Reference proteome</keyword>
<proteinExistence type="predicted"/>
<feature type="region of interest" description="Disordered" evidence="1">
    <location>
        <begin position="318"/>
        <end position="391"/>
    </location>
</feature>
<sequence>MPSFSKLGSDKENNVATKGGVHRTQHPEQSRTALGEDTNTRLPVPKKGTAQTTSAPRRGVAIKKKRTLPDRPCDREVYNDLTEDELWRLCERDEVEIDETKIRTKRQIVECLVNLDNKAMLRDSDLEETKEEVHSPPPPKKSGRELRARSPPTQSAKIEPKTTKRKRDDQDDDSNPVMAKAPRQRKATASRPRVAATSTMTSATPTVAPSITSTIPNSQPYNKMSLKDIKDVVMTTVVEKDHDTKLWHALLAYAYEIMLEEGEVNPLDSREVEVPLSKLIEKILEHCAPRREADGGLTFLRSLMKRYDELVVVEKKSADEQRVGEGREREQKTKFEKAARLQEEAERLRKQQRRKEKTTRKAEQEKKREEQQQREEDDTRKLAKRETKIEAQKRAEVNTDILAKTSSSSSSYVPSAPAPHKLTPLEKELVDLRQPSIYTNKPPPHSDVTRGIIRIQKWEMLWSRPSRISRRGNIRSMEPEYNIPHYLIPPYVRVGHVIRKRVAVQREAKDIFAYRKAKALTDVSTEEWRERGKIYKKGKKALETWKESKIPSHTRAKKNFVHAVRQQLISLKGAEEDMTQDDVLVAASKSVEKKETITDSPKKENASSSEQQKREPGRKIIVEDGGTQAWRRELNRHLREDSEGLRKGGLAASRHSSPSNDSSSNESIDTFTARVNPRTGLLDTSGKAALPKSSVPLDALAAIKPVYRKRARDEDGQDEQRPHTKRSRLDREPAVPKPTSRAAPKTTSRATQQSFAPSASRSKKWGYEEHDQPPRAYGRQGRAQHGPAPKQRRHYDDDNIPSETAPESAKLSPNAMISHMANSQIAHTLQIPPEKLPFFPHGKSSSAALTKPTHPPHRHRNQDARSETQGLVTIQGWFDRSLAVPP</sequence>
<feature type="compositionally biased region" description="Polar residues" evidence="1">
    <location>
        <begin position="745"/>
        <end position="760"/>
    </location>
</feature>
<evidence type="ECO:0000313" key="3">
    <source>
        <dbReference type="Proteomes" id="UP000799750"/>
    </source>
</evidence>
<accession>A0A6A6R5B1</accession>
<feature type="compositionally biased region" description="Low complexity" evidence="1">
    <location>
        <begin position="653"/>
        <end position="667"/>
    </location>
</feature>
<organism evidence="2 3">
    <name type="scientific">Lophium mytilinum</name>
    <dbReference type="NCBI Taxonomy" id="390894"/>
    <lineage>
        <taxon>Eukaryota</taxon>
        <taxon>Fungi</taxon>
        <taxon>Dikarya</taxon>
        <taxon>Ascomycota</taxon>
        <taxon>Pezizomycotina</taxon>
        <taxon>Dothideomycetes</taxon>
        <taxon>Pleosporomycetidae</taxon>
        <taxon>Mytilinidiales</taxon>
        <taxon>Mytilinidiaceae</taxon>
        <taxon>Lophium</taxon>
    </lineage>
</organism>
<feature type="compositionally biased region" description="Basic and acidic residues" evidence="1">
    <location>
        <begin position="711"/>
        <end position="734"/>
    </location>
</feature>
<feature type="compositionally biased region" description="Basic and acidic residues" evidence="1">
    <location>
        <begin position="318"/>
        <end position="349"/>
    </location>
</feature>
<reference evidence="2" key="1">
    <citation type="journal article" date="2020" name="Stud. Mycol.">
        <title>101 Dothideomycetes genomes: a test case for predicting lifestyles and emergence of pathogens.</title>
        <authorList>
            <person name="Haridas S."/>
            <person name="Albert R."/>
            <person name="Binder M."/>
            <person name="Bloem J."/>
            <person name="Labutti K."/>
            <person name="Salamov A."/>
            <person name="Andreopoulos B."/>
            <person name="Baker S."/>
            <person name="Barry K."/>
            <person name="Bills G."/>
            <person name="Bluhm B."/>
            <person name="Cannon C."/>
            <person name="Castanera R."/>
            <person name="Culley D."/>
            <person name="Daum C."/>
            <person name="Ezra D."/>
            <person name="Gonzalez J."/>
            <person name="Henrissat B."/>
            <person name="Kuo A."/>
            <person name="Liang C."/>
            <person name="Lipzen A."/>
            <person name="Lutzoni F."/>
            <person name="Magnuson J."/>
            <person name="Mondo S."/>
            <person name="Nolan M."/>
            <person name="Ohm R."/>
            <person name="Pangilinan J."/>
            <person name="Park H.-J."/>
            <person name="Ramirez L."/>
            <person name="Alfaro M."/>
            <person name="Sun H."/>
            <person name="Tritt A."/>
            <person name="Yoshinaga Y."/>
            <person name="Zwiers L.-H."/>
            <person name="Turgeon B."/>
            <person name="Goodwin S."/>
            <person name="Spatafora J."/>
            <person name="Crous P."/>
            <person name="Grigoriev I."/>
        </authorList>
    </citation>
    <scope>NUCLEOTIDE SEQUENCE</scope>
    <source>
        <strain evidence="2">CBS 269.34</strain>
    </source>
</reference>
<feature type="compositionally biased region" description="Basic and acidic residues" evidence="1">
    <location>
        <begin position="591"/>
        <end position="622"/>
    </location>
</feature>
<gene>
    <name evidence="2" type="ORF">BU16DRAFT_556418</name>
</gene>
<feature type="region of interest" description="Disordered" evidence="1">
    <location>
        <begin position="1"/>
        <end position="75"/>
    </location>
</feature>
<feature type="region of interest" description="Disordered" evidence="1">
    <location>
        <begin position="123"/>
        <end position="215"/>
    </location>
</feature>
<dbReference type="Proteomes" id="UP000799750">
    <property type="component" value="Unassembled WGS sequence"/>
</dbReference>